<dbReference type="Proteomes" id="UP000276634">
    <property type="component" value="Unassembled WGS sequence"/>
</dbReference>
<dbReference type="AlphaFoldDB" id="A0A3N1Y2C5"/>
<dbReference type="EMBL" id="RJVI01000002">
    <property type="protein sequence ID" value="ROR32681.1"/>
    <property type="molecule type" value="Genomic_DNA"/>
</dbReference>
<protein>
    <submittedName>
        <fullName evidence="2">Uncharacterized protein YggE</fullName>
    </submittedName>
</protein>
<evidence type="ECO:0000313" key="2">
    <source>
        <dbReference type="EMBL" id="ROR32681.1"/>
    </source>
</evidence>
<keyword evidence="3" id="KW-1185">Reference proteome</keyword>
<sequence length="236" mass="23982">MRRRPRPGILLAAALLAPLAAAEPPSGPRLELAATAAVEAVPDRVVLRLEAAAEGARREDAVAAAEDAGRALRRALAGLGETRRAVRLDRVGLSAHPLGDPRAAPPARWRATLALRLEAPPELLPRLEALLARPAGAVAVTGQEAALGPQARRAAEDAAAREAVRVLQRRAAAVACALGGYAAAPARVRIATGGPAGPGPLRALAAEGPVLAAESPVEVTVRAEGEFVLAPGGDCP</sequence>
<dbReference type="InterPro" id="IPR007497">
    <property type="entry name" value="SIMPL/DUF541"/>
</dbReference>
<feature type="signal peptide" evidence="1">
    <location>
        <begin position="1"/>
        <end position="22"/>
    </location>
</feature>
<dbReference type="Pfam" id="PF04402">
    <property type="entry name" value="SIMPL"/>
    <property type="match status" value="1"/>
</dbReference>
<gene>
    <name evidence="2" type="ORF">EDC57_1887</name>
</gene>
<reference evidence="2 3" key="1">
    <citation type="submission" date="2018-11" db="EMBL/GenBank/DDBJ databases">
        <title>Genomic Encyclopedia of Type Strains, Phase IV (KMG-IV): sequencing the most valuable type-strain genomes for metagenomic binning, comparative biology and taxonomic classification.</title>
        <authorList>
            <person name="Goeker M."/>
        </authorList>
    </citation>
    <scope>NUCLEOTIDE SEQUENCE [LARGE SCALE GENOMIC DNA]</scope>
    <source>
        <strain evidence="2 3">DSM 100275</strain>
    </source>
</reference>
<comment type="caution">
    <text evidence="2">The sequence shown here is derived from an EMBL/GenBank/DDBJ whole genome shotgun (WGS) entry which is preliminary data.</text>
</comment>
<proteinExistence type="predicted"/>
<organism evidence="2 3">
    <name type="scientific">Inmirania thermothiophila</name>
    <dbReference type="NCBI Taxonomy" id="1750597"/>
    <lineage>
        <taxon>Bacteria</taxon>
        <taxon>Pseudomonadati</taxon>
        <taxon>Pseudomonadota</taxon>
        <taxon>Gammaproteobacteria</taxon>
        <taxon>Chromatiales</taxon>
        <taxon>Ectothiorhodospiraceae</taxon>
        <taxon>Inmirania</taxon>
    </lineage>
</organism>
<accession>A0A3N1Y2C5</accession>
<dbReference type="RefSeq" id="WP_123401590.1">
    <property type="nucleotide sequence ID" value="NZ_RJVI01000002.1"/>
</dbReference>
<keyword evidence="1" id="KW-0732">Signal</keyword>
<feature type="chain" id="PRO_5018147219" evidence="1">
    <location>
        <begin position="23"/>
        <end position="236"/>
    </location>
</feature>
<evidence type="ECO:0000256" key="1">
    <source>
        <dbReference type="SAM" id="SignalP"/>
    </source>
</evidence>
<evidence type="ECO:0000313" key="3">
    <source>
        <dbReference type="Proteomes" id="UP000276634"/>
    </source>
</evidence>
<name>A0A3N1Y2C5_9GAMM</name>